<dbReference type="AlphaFoldDB" id="A0A1E4TL75"/>
<feature type="domain" description="Mto1-like Mto2p-binding" evidence="6">
    <location>
        <begin position="890"/>
        <end position="932"/>
    </location>
</feature>
<dbReference type="OrthoDB" id="9984720at2759"/>
<feature type="domain" description="Centrosomin N-terminal motif 1" evidence="5">
    <location>
        <begin position="232"/>
        <end position="297"/>
    </location>
</feature>
<gene>
    <name evidence="7" type="ORF">CANCADRAFT_30649</name>
</gene>
<keyword evidence="2" id="KW-0963">Cytoplasm</keyword>
<keyword evidence="3" id="KW-0175">Coiled coil</keyword>
<sequence>MSSQDRAYSSPLGFTSLHDTPSRISTIRRIFEGSIDETPSTNSLLSSSNGISSTTDINEDSPTIIKHHHPSASSTPSSSTFQSDVSATPVSLTKTKPSVGSYTDPTSDSVAKSDAPQSVSSSLSTNPTITSPSTSSNISSLSNLNTMNTILVGSDNLVNQKNNEAELSFSEAENSDSSLDRCTVSISDSEDFLPSSDPVQGPFRTPVPKKLFSTLANGSSVVDTIARNNDMTIREESAQITHLKNEIFRYQMRVHFLEQRSDRCLPEGLRELEEENMRLVTEKRSLEKNLEQTRFDLGNKLEKEKELRASDQQELAGLREENDLLTAELQTYKDALQQLVHSNSFQVRNGSTSGTYKDIVDIDDASDDYASQGGHFPGMSLNSAVASAEYNFPDYSSEIPNALSHEEELHLADINRTRLENDKFDLQSKLRKAQIDNEYLESELQNATYLLEELSTECVTLKEDLERAKTRNMEVEKQLVDKSHSLRDQKESLEKEIKSLESRITVLDNENETFAAELDDKCAEIEFLKSKSFQIEELLADRDDAVQKLYATRKELEKSDSEVERLLVLKDNMEADLLEATSSSHEFEHKFTEANEAKLDLERKLAEALNQLNDTKEQVSSATRSLEQEHASKNELLAQLADVKTAMTNSNDAKEREISEMTSELASLRRELETLLSEHANLGSVMKEVASLYTKDESRGDLSESTILDTANLLVRELKKQKDSLRSMQDQLIDKDKEIEEYQTNMERLATRAIRYKNELNKLSAGAQERTALLNAASAKDTLLLKTLKKITSVLEPEVTKRGDSIDITSDFSSFSRHYNEVVDRVIVSMKNFEIQHQEILRKIKNEYSKLNTCVVKVSERLGELEKTAASKEQRLENSTSTPSGDLTNEELRKIWKAEREKRVREYEGSKIRIEEIKGENDKLRAELKAARKQLNEFKSIPLTKV</sequence>
<feature type="compositionally biased region" description="Low complexity" evidence="4">
    <location>
        <begin position="40"/>
        <end position="56"/>
    </location>
</feature>
<comment type="subcellular location">
    <subcellularLocation>
        <location evidence="1">Cytoplasm</location>
    </subcellularLocation>
</comment>
<dbReference type="GO" id="GO:0005815">
    <property type="term" value="C:microtubule organizing center"/>
    <property type="evidence" value="ECO:0007669"/>
    <property type="project" value="InterPro"/>
</dbReference>
<proteinExistence type="predicted"/>
<feature type="compositionally biased region" description="Polar residues" evidence="4">
    <location>
        <begin position="88"/>
        <end position="119"/>
    </location>
</feature>
<keyword evidence="8" id="KW-1185">Reference proteome</keyword>
<dbReference type="InterPro" id="IPR024545">
    <property type="entry name" value="Mto1-like_Mto2p-bd"/>
</dbReference>
<dbReference type="InterPro" id="IPR012943">
    <property type="entry name" value="Cnn_1N"/>
</dbReference>
<dbReference type="Proteomes" id="UP000095023">
    <property type="component" value="Unassembled WGS sequence"/>
</dbReference>
<evidence type="ECO:0000256" key="3">
    <source>
        <dbReference type="SAM" id="Coils"/>
    </source>
</evidence>
<feature type="coiled-coil region" evidence="3">
    <location>
        <begin position="269"/>
        <end position="335"/>
    </location>
</feature>
<feature type="compositionally biased region" description="Low complexity" evidence="4">
    <location>
        <begin position="71"/>
        <end position="86"/>
    </location>
</feature>
<organism evidence="7 8">
    <name type="scientific">Tortispora caseinolytica NRRL Y-17796</name>
    <dbReference type="NCBI Taxonomy" id="767744"/>
    <lineage>
        <taxon>Eukaryota</taxon>
        <taxon>Fungi</taxon>
        <taxon>Dikarya</taxon>
        <taxon>Ascomycota</taxon>
        <taxon>Saccharomycotina</taxon>
        <taxon>Trigonopsidomycetes</taxon>
        <taxon>Trigonopsidales</taxon>
        <taxon>Trigonopsidaceae</taxon>
        <taxon>Tortispora</taxon>
    </lineage>
</organism>
<feature type="coiled-coil region" evidence="3">
    <location>
        <begin position="708"/>
        <end position="759"/>
    </location>
</feature>
<feature type="coiled-coil region" evidence="3">
    <location>
        <begin position="907"/>
        <end position="941"/>
    </location>
</feature>
<feature type="region of interest" description="Disordered" evidence="4">
    <location>
        <begin position="868"/>
        <end position="889"/>
    </location>
</feature>
<evidence type="ECO:0000256" key="4">
    <source>
        <dbReference type="SAM" id="MobiDB-lite"/>
    </source>
</evidence>
<protein>
    <recommendedName>
        <fullName evidence="9">Centrosomin N-terminal motif 1 domain-containing protein</fullName>
    </recommendedName>
</protein>
<accession>A0A1E4TL75</accession>
<evidence type="ECO:0000313" key="8">
    <source>
        <dbReference type="Proteomes" id="UP000095023"/>
    </source>
</evidence>
<dbReference type="Pfam" id="PF07989">
    <property type="entry name" value="Cnn_1N"/>
    <property type="match status" value="1"/>
</dbReference>
<feature type="coiled-coil region" evidence="3">
    <location>
        <begin position="416"/>
        <end position="517"/>
    </location>
</feature>
<evidence type="ECO:0008006" key="9">
    <source>
        <dbReference type="Google" id="ProtNLM"/>
    </source>
</evidence>
<feature type="compositionally biased region" description="Low complexity" evidence="4">
    <location>
        <begin position="120"/>
        <end position="141"/>
    </location>
</feature>
<feature type="coiled-coil region" evidence="3">
    <location>
        <begin position="556"/>
        <end position="678"/>
    </location>
</feature>
<evidence type="ECO:0000313" key="7">
    <source>
        <dbReference type="EMBL" id="ODV92502.1"/>
    </source>
</evidence>
<dbReference type="GO" id="GO:0005737">
    <property type="term" value="C:cytoplasm"/>
    <property type="evidence" value="ECO:0007669"/>
    <property type="project" value="UniProtKB-SubCell"/>
</dbReference>
<evidence type="ECO:0000259" key="5">
    <source>
        <dbReference type="Pfam" id="PF07989"/>
    </source>
</evidence>
<dbReference type="PANTHER" id="PTHR43941">
    <property type="entry name" value="STRUCTURAL MAINTENANCE OF CHROMOSOMES PROTEIN 2"/>
    <property type="match status" value="1"/>
</dbReference>
<dbReference type="EMBL" id="KV453841">
    <property type="protein sequence ID" value="ODV92502.1"/>
    <property type="molecule type" value="Genomic_DNA"/>
</dbReference>
<feature type="compositionally biased region" description="Polar residues" evidence="4">
    <location>
        <begin position="877"/>
        <end position="887"/>
    </location>
</feature>
<feature type="region of interest" description="Disordered" evidence="4">
    <location>
        <begin position="37"/>
        <end position="141"/>
    </location>
</feature>
<evidence type="ECO:0000256" key="1">
    <source>
        <dbReference type="ARBA" id="ARBA00004496"/>
    </source>
</evidence>
<evidence type="ECO:0000259" key="6">
    <source>
        <dbReference type="Pfam" id="PF12808"/>
    </source>
</evidence>
<name>A0A1E4TL75_9ASCO</name>
<dbReference type="Pfam" id="PF12808">
    <property type="entry name" value="Mto2_bdg"/>
    <property type="match status" value="1"/>
</dbReference>
<reference evidence="8" key="1">
    <citation type="submission" date="2016-02" db="EMBL/GenBank/DDBJ databases">
        <title>Comparative genomics of biotechnologically important yeasts.</title>
        <authorList>
            <consortium name="DOE Joint Genome Institute"/>
            <person name="Riley R."/>
            <person name="Haridas S."/>
            <person name="Wolfe K.H."/>
            <person name="Lopes M.R."/>
            <person name="Hittinger C.T."/>
            <person name="Goker M."/>
            <person name="Salamov A."/>
            <person name="Wisecaver J."/>
            <person name="Long T.M."/>
            <person name="Aerts A.L."/>
            <person name="Barry K."/>
            <person name="Choi C."/>
            <person name="Clum A."/>
            <person name="Coughlan A.Y."/>
            <person name="Deshpande S."/>
            <person name="Douglass A.P."/>
            <person name="Hanson S.J."/>
            <person name="Klenk H.-P."/>
            <person name="Labutti K."/>
            <person name="Lapidus A."/>
            <person name="Lindquist E."/>
            <person name="Lipzen A."/>
            <person name="Meier-Kolthoff J.P."/>
            <person name="Ohm R.A."/>
            <person name="Otillar R.P."/>
            <person name="Pangilinan J."/>
            <person name="Peng Y."/>
            <person name="Rokas A."/>
            <person name="Rosa C.A."/>
            <person name="Scheuner C."/>
            <person name="Sibirny A.A."/>
            <person name="Slot J.C."/>
            <person name="Stielow J.B."/>
            <person name="Sun H."/>
            <person name="Kurtzman C.P."/>
            <person name="Blackwell M."/>
            <person name="Jeffries T.W."/>
            <person name="Grigoriev I.V."/>
        </authorList>
    </citation>
    <scope>NUCLEOTIDE SEQUENCE [LARGE SCALE GENOMIC DNA]</scope>
    <source>
        <strain evidence="8">NRRL Y-17796</strain>
    </source>
</reference>
<evidence type="ECO:0000256" key="2">
    <source>
        <dbReference type="ARBA" id="ARBA00022490"/>
    </source>
</evidence>